<protein>
    <submittedName>
        <fullName evidence="1">Uncharacterized protein</fullName>
    </submittedName>
</protein>
<keyword evidence="2" id="KW-1185">Reference proteome</keyword>
<evidence type="ECO:0000313" key="2">
    <source>
        <dbReference type="Proteomes" id="UP001152888"/>
    </source>
</evidence>
<dbReference type="AlphaFoldDB" id="A0A9P0KUK3"/>
<sequence length="35" mass="3789">MTGMLNGWRGTDGGRGKKYSLNFVRDIATYGVLPG</sequence>
<dbReference type="OrthoDB" id="6783029at2759"/>
<gene>
    <name evidence="1" type="ORF">ACAOBT_LOCUS15276</name>
</gene>
<dbReference type="Proteomes" id="UP001152888">
    <property type="component" value="Unassembled WGS sequence"/>
</dbReference>
<name>A0A9P0KUK3_ACAOB</name>
<dbReference type="EMBL" id="CAKOFQ010006929">
    <property type="protein sequence ID" value="CAH1982919.1"/>
    <property type="molecule type" value="Genomic_DNA"/>
</dbReference>
<proteinExistence type="predicted"/>
<evidence type="ECO:0000313" key="1">
    <source>
        <dbReference type="EMBL" id="CAH1982919.1"/>
    </source>
</evidence>
<comment type="caution">
    <text evidence="1">The sequence shown here is derived from an EMBL/GenBank/DDBJ whole genome shotgun (WGS) entry which is preliminary data.</text>
</comment>
<reference evidence="1" key="1">
    <citation type="submission" date="2022-03" db="EMBL/GenBank/DDBJ databases">
        <authorList>
            <person name="Sayadi A."/>
        </authorList>
    </citation>
    <scope>NUCLEOTIDE SEQUENCE</scope>
</reference>
<organism evidence="1 2">
    <name type="scientific">Acanthoscelides obtectus</name>
    <name type="common">Bean weevil</name>
    <name type="synonym">Bruchus obtectus</name>
    <dbReference type="NCBI Taxonomy" id="200917"/>
    <lineage>
        <taxon>Eukaryota</taxon>
        <taxon>Metazoa</taxon>
        <taxon>Ecdysozoa</taxon>
        <taxon>Arthropoda</taxon>
        <taxon>Hexapoda</taxon>
        <taxon>Insecta</taxon>
        <taxon>Pterygota</taxon>
        <taxon>Neoptera</taxon>
        <taxon>Endopterygota</taxon>
        <taxon>Coleoptera</taxon>
        <taxon>Polyphaga</taxon>
        <taxon>Cucujiformia</taxon>
        <taxon>Chrysomeloidea</taxon>
        <taxon>Chrysomelidae</taxon>
        <taxon>Bruchinae</taxon>
        <taxon>Bruchini</taxon>
        <taxon>Acanthoscelides</taxon>
    </lineage>
</organism>
<accession>A0A9P0KUK3</accession>